<dbReference type="Proteomes" id="UP000470772">
    <property type="component" value="Unassembled WGS sequence"/>
</dbReference>
<dbReference type="AlphaFoldDB" id="A0A6A9QXA0"/>
<evidence type="ECO:0000313" key="2">
    <source>
        <dbReference type="Proteomes" id="UP000470772"/>
    </source>
</evidence>
<keyword evidence="2" id="KW-1185">Reference proteome</keyword>
<gene>
    <name evidence="1" type="ORF">GC250_09490</name>
</gene>
<dbReference type="RefSeq" id="WP_054838681.1">
    <property type="nucleotide sequence ID" value="NZ_BBBY01000015.1"/>
</dbReference>
<accession>A0A6A9QXA0</accession>
<evidence type="ECO:0000313" key="1">
    <source>
        <dbReference type="EMBL" id="MUN29662.1"/>
    </source>
</evidence>
<dbReference type="OrthoDB" id="33156at2157"/>
<protein>
    <submittedName>
        <fullName evidence="1">Uncharacterized protein</fullName>
    </submittedName>
</protein>
<comment type="caution">
    <text evidence="1">The sequence shown here is derived from an EMBL/GenBank/DDBJ whole genome shotgun (WGS) entry which is preliminary data.</text>
</comment>
<name>A0A6A9QXA0_SULME</name>
<sequence length="151" mass="17266">MDSVKVKVGNLELEVAGKINIEGEEYTVVNVPDADEYRGFPPSWEFVKSHMLTWRPYFRGKLLEVGEDRIPILDKFILNLTEEMHNFLLAIYDVFKAGRPNVETNISTVITAQLNEVERKKGRSLTSQERTDMYVRYGIEAAILKDVGVIS</sequence>
<dbReference type="EMBL" id="WGGD01000005">
    <property type="protein sequence ID" value="MUN29662.1"/>
    <property type="molecule type" value="Genomic_DNA"/>
</dbReference>
<proteinExistence type="predicted"/>
<organism evidence="1 2">
    <name type="scientific">Sulfuracidifex metallicus DSM 6482 = JCM 9184</name>
    <dbReference type="NCBI Taxonomy" id="523847"/>
    <lineage>
        <taxon>Archaea</taxon>
        <taxon>Thermoproteota</taxon>
        <taxon>Thermoprotei</taxon>
        <taxon>Sulfolobales</taxon>
        <taxon>Sulfolobaceae</taxon>
        <taxon>Sulfuracidifex</taxon>
    </lineage>
</organism>
<reference evidence="1 2" key="1">
    <citation type="submission" date="2019-10" db="EMBL/GenBank/DDBJ databases">
        <title>Sequencing and Assembly of Multiple Reported Metal-Biooxidizing Members of the Extremely Thermoacidophilic Archaeal Family Sulfolobaceae.</title>
        <authorList>
            <person name="Counts J.A."/>
            <person name="Kelly R.M."/>
        </authorList>
    </citation>
    <scope>NUCLEOTIDE SEQUENCE [LARGE SCALE GENOMIC DNA]</scope>
    <source>
        <strain evidence="1 2">DSM 6482</strain>
    </source>
</reference>